<name>A0A286GZZ9_9ACTN</name>
<protein>
    <submittedName>
        <fullName evidence="3">Copper(I)-binding protein</fullName>
    </submittedName>
</protein>
<dbReference type="Pfam" id="PF04314">
    <property type="entry name" value="PCuAC"/>
    <property type="match status" value="1"/>
</dbReference>
<dbReference type="InterPro" id="IPR007410">
    <property type="entry name" value="LpqE-like"/>
</dbReference>
<keyword evidence="4" id="KW-1185">Reference proteome</keyword>
<evidence type="ECO:0000256" key="1">
    <source>
        <dbReference type="SAM" id="MobiDB-lite"/>
    </source>
</evidence>
<evidence type="ECO:0000313" key="3">
    <source>
        <dbReference type="EMBL" id="SOE00776.1"/>
    </source>
</evidence>
<gene>
    <name evidence="3" type="ORF">SAMN06272739_2780</name>
</gene>
<sequence>MNRALRAASVGVLLLSPAVLSACSAGQVTQTATQERDKVGAMAQVGDITVRAAEFASPRQGSYEAGDDAELRMAIVNGGEEVDTLVSIDGDGFGDAEIRNAGAATTVGTASGAARGSDEIEIPVDTIVFIDGDEITVTLTDLDEPLTVGQYLDITLTFESAGELTLPVSVANPDEEVERGEAFDFHHEEGGEEEGTEDTARERESGRQSAEDSGGTDETDNE</sequence>
<evidence type="ECO:0000313" key="4">
    <source>
        <dbReference type="Proteomes" id="UP000219482"/>
    </source>
</evidence>
<organism evidence="3 4">
    <name type="scientific">Blastococcus haudaquaticus</name>
    <dbReference type="NCBI Taxonomy" id="1938745"/>
    <lineage>
        <taxon>Bacteria</taxon>
        <taxon>Bacillati</taxon>
        <taxon>Actinomycetota</taxon>
        <taxon>Actinomycetes</taxon>
        <taxon>Geodermatophilales</taxon>
        <taxon>Geodermatophilaceae</taxon>
        <taxon>Blastococcus</taxon>
    </lineage>
</organism>
<dbReference type="OrthoDB" id="5188566at2"/>
<feature type="signal peptide" evidence="2">
    <location>
        <begin position="1"/>
        <end position="21"/>
    </location>
</feature>
<evidence type="ECO:0000256" key="2">
    <source>
        <dbReference type="SAM" id="SignalP"/>
    </source>
</evidence>
<dbReference type="AlphaFoldDB" id="A0A286GZZ9"/>
<proteinExistence type="predicted"/>
<dbReference type="RefSeq" id="WP_159961736.1">
    <property type="nucleotide sequence ID" value="NZ_OCNK01000003.1"/>
</dbReference>
<dbReference type="Gene3D" id="2.60.40.1890">
    <property type="entry name" value="PCu(A)C copper chaperone"/>
    <property type="match status" value="1"/>
</dbReference>
<feature type="region of interest" description="Disordered" evidence="1">
    <location>
        <begin position="173"/>
        <end position="222"/>
    </location>
</feature>
<dbReference type="SUPFAM" id="SSF110087">
    <property type="entry name" value="DR1885-like metal-binding protein"/>
    <property type="match status" value="1"/>
</dbReference>
<dbReference type="PROSITE" id="PS51257">
    <property type="entry name" value="PROKAR_LIPOPROTEIN"/>
    <property type="match status" value="1"/>
</dbReference>
<feature type="compositionally biased region" description="Basic and acidic residues" evidence="1">
    <location>
        <begin position="179"/>
        <end position="189"/>
    </location>
</feature>
<accession>A0A286GZZ9</accession>
<feature type="chain" id="PRO_5038380181" evidence="2">
    <location>
        <begin position="22"/>
        <end position="222"/>
    </location>
</feature>
<feature type="compositionally biased region" description="Basic and acidic residues" evidence="1">
    <location>
        <begin position="198"/>
        <end position="210"/>
    </location>
</feature>
<keyword evidence="2" id="KW-0732">Signal</keyword>
<dbReference type="Proteomes" id="UP000219482">
    <property type="component" value="Unassembled WGS sequence"/>
</dbReference>
<reference evidence="4" key="1">
    <citation type="submission" date="2017-09" db="EMBL/GenBank/DDBJ databases">
        <authorList>
            <person name="Varghese N."/>
            <person name="Submissions S."/>
        </authorList>
    </citation>
    <scope>NUCLEOTIDE SEQUENCE [LARGE SCALE GENOMIC DNA]</scope>
    <source>
        <strain evidence="4">DSM 44270</strain>
    </source>
</reference>
<dbReference type="EMBL" id="OCNK01000003">
    <property type="protein sequence ID" value="SOE00776.1"/>
    <property type="molecule type" value="Genomic_DNA"/>
</dbReference>
<dbReference type="InterPro" id="IPR036182">
    <property type="entry name" value="PCuAC_sf"/>
</dbReference>